<feature type="chain" id="PRO_5045405445" evidence="1">
    <location>
        <begin position="30"/>
        <end position="226"/>
    </location>
</feature>
<keyword evidence="3" id="KW-1185">Reference proteome</keyword>
<keyword evidence="2" id="KW-0540">Nuclease</keyword>
<protein>
    <submittedName>
        <fullName evidence="2">HNH endonuclease</fullName>
    </submittedName>
</protein>
<dbReference type="RefSeq" id="WP_197988053.1">
    <property type="nucleotide sequence ID" value="NZ_JACYXC010000001.1"/>
</dbReference>
<dbReference type="Proteomes" id="UP000807371">
    <property type="component" value="Unassembled WGS sequence"/>
</dbReference>
<dbReference type="GO" id="GO:0004519">
    <property type="term" value="F:endonuclease activity"/>
    <property type="evidence" value="ECO:0007669"/>
    <property type="project" value="UniProtKB-KW"/>
</dbReference>
<comment type="caution">
    <text evidence="2">The sequence shown here is derived from an EMBL/GenBank/DDBJ whole genome shotgun (WGS) entry which is preliminary data.</text>
</comment>
<accession>A0ABS0NGM1</accession>
<feature type="signal peptide" evidence="1">
    <location>
        <begin position="1"/>
        <end position="29"/>
    </location>
</feature>
<evidence type="ECO:0000313" key="2">
    <source>
        <dbReference type="EMBL" id="MBH5334342.1"/>
    </source>
</evidence>
<keyword evidence="2" id="KW-0378">Hydrolase</keyword>
<dbReference type="PANTHER" id="PTHR24094:SF15">
    <property type="entry name" value="AMP-DEPENDENT SYNTHETASE_LIGASE DOMAIN-CONTAINING PROTEIN-RELATED"/>
    <property type="match status" value="1"/>
</dbReference>
<proteinExistence type="predicted"/>
<keyword evidence="1" id="KW-0732">Signal</keyword>
<gene>
    <name evidence="2" type="ORF">IHE55_05800</name>
</gene>
<dbReference type="PANTHER" id="PTHR24094">
    <property type="entry name" value="SECRETED PROTEIN"/>
    <property type="match status" value="1"/>
</dbReference>
<keyword evidence="2" id="KW-0255">Endonuclease</keyword>
<evidence type="ECO:0000313" key="3">
    <source>
        <dbReference type="Proteomes" id="UP000807371"/>
    </source>
</evidence>
<name>A0ABS0NGM1_9ACTN</name>
<evidence type="ECO:0000256" key="1">
    <source>
        <dbReference type="SAM" id="SignalP"/>
    </source>
</evidence>
<sequence>MARTRITSALAAAAATAAAVAGTAPPAAAAPGDTVTTTVPEALGRLQVAAEDRTGYSRGKFPHWTDEDQDGCDTREDVLVEEAVTPPTVDARCTTVVGGAWHSYYDKKDHTGAGGLGIDHTVPLGEAWGSGASRWSEEERRRFANDRDDPRVLNAVSATEIRLKAGRDPARWEPSDDSADCRYIAEWVVVKSRYRLSADRAEAAALENMAAECPDEAMEITYTTAR</sequence>
<reference evidence="2 3" key="1">
    <citation type="submission" date="2020-09" db="EMBL/GenBank/DDBJ databases">
        <title>Biosynthesis of the nuclear factor of activated T cells inhibitor NFAT-133 and its congeners in Streptomyces pactum.</title>
        <authorList>
            <person name="Zhou W."/>
            <person name="Posri P."/>
            <person name="Abugrain M.E."/>
            <person name="Weisberg A.J."/>
            <person name="Chang J.H."/>
            <person name="Mahmud T."/>
        </authorList>
    </citation>
    <scope>NUCLEOTIDE SEQUENCE [LARGE SCALE GENOMIC DNA]</scope>
    <source>
        <strain evidence="2 3">ATCC 27456</strain>
    </source>
</reference>
<dbReference type="EMBL" id="JACYXC010000001">
    <property type="protein sequence ID" value="MBH5334342.1"/>
    <property type="molecule type" value="Genomic_DNA"/>
</dbReference>
<organism evidence="2 3">
    <name type="scientific">Streptomyces pactum</name>
    <dbReference type="NCBI Taxonomy" id="68249"/>
    <lineage>
        <taxon>Bacteria</taxon>
        <taxon>Bacillati</taxon>
        <taxon>Actinomycetota</taxon>
        <taxon>Actinomycetes</taxon>
        <taxon>Kitasatosporales</taxon>
        <taxon>Streptomycetaceae</taxon>
        <taxon>Streptomyces</taxon>
    </lineage>
</organism>